<evidence type="ECO:0000313" key="6">
    <source>
        <dbReference type="EMBL" id="MCE5166475.1"/>
    </source>
</evidence>
<dbReference type="InterPro" id="IPR040353">
    <property type="entry name" value="FLX/FLX-like"/>
</dbReference>
<dbReference type="PANTHER" id="PTHR33405:SF20">
    <property type="entry name" value="PROTEIN FLX-LIKE 3"/>
    <property type="match status" value="1"/>
</dbReference>
<name>A0ABS8Y3W0_DATST</name>
<dbReference type="EMBL" id="JACEIK010024388">
    <property type="protein sequence ID" value="MCE5166475.1"/>
    <property type="molecule type" value="Genomic_DNA"/>
</dbReference>
<comment type="similarity">
    <text evidence="1">Belongs to the FLX family.</text>
</comment>
<keyword evidence="5" id="KW-0287">Flowering</keyword>
<sequence length="105" mass="12495">MHNIKIRRLLNENKRPVEERIILQHELGVLREEIYRVNVMVADIQARHEIHSSKLMKRGLKMIEEISAIELLQNDVKHLYTKVMRLCTIKHDLSSQVETLSTWLE</sequence>
<evidence type="ECO:0000256" key="1">
    <source>
        <dbReference type="ARBA" id="ARBA00005405"/>
    </source>
</evidence>
<accession>A0ABS8Y3W0</accession>
<dbReference type="PANTHER" id="PTHR33405">
    <property type="entry name" value="PROTEIN FLX-LIKE 2"/>
    <property type="match status" value="1"/>
</dbReference>
<keyword evidence="4" id="KW-0175">Coiled coil</keyword>
<keyword evidence="7" id="KW-1185">Reference proteome</keyword>
<protein>
    <submittedName>
        <fullName evidence="6">Uncharacterized protein</fullName>
    </submittedName>
</protein>
<keyword evidence="3" id="KW-0221">Differentiation</keyword>
<evidence type="ECO:0000256" key="4">
    <source>
        <dbReference type="ARBA" id="ARBA00023054"/>
    </source>
</evidence>
<evidence type="ECO:0000313" key="7">
    <source>
        <dbReference type="Proteomes" id="UP000823775"/>
    </source>
</evidence>
<evidence type="ECO:0000256" key="5">
    <source>
        <dbReference type="ARBA" id="ARBA00023089"/>
    </source>
</evidence>
<evidence type="ECO:0000256" key="3">
    <source>
        <dbReference type="ARBA" id="ARBA00022782"/>
    </source>
</evidence>
<dbReference type="Proteomes" id="UP000823775">
    <property type="component" value="Unassembled WGS sequence"/>
</dbReference>
<organism evidence="6 7">
    <name type="scientific">Datura stramonium</name>
    <name type="common">Jimsonweed</name>
    <name type="synonym">Common thornapple</name>
    <dbReference type="NCBI Taxonomy" id="4076"/>
    <lineage>
        <taxon>Eukaryota</taxon>
        <taxon>Viridiplantae</taxon>
        <taxon>Streptophyta</taxon>
        <taxon>Embryophyta</taxon>
        <taxon>Tracheophyta</taxon>
        <taxon>Spermatophyta</taxon>
        <taxon>Magnoliopsida</taxon>
        <taxon>eudicotyledons</taxon>
        <taxon>Gunneridae</taxon>
        <taxon>Pentapetalae</taxon>
        <taxon>asterids</taxon>
        <taxon>lamiids</taxon>
        <taxon>Solanales</taxon>
        <taxon>Solanaceae</taxon>
        <taxon>Solanoideae</taxon>
        <taxon>Datureae</taxon>
        <taxon>Datura</taxon>
    </lineage>
</organism>
<evidence type="ECO:0000256" key="2">
    <source>
        <dbReference type="ARBA" id="ARBA00022473"/>
    </source>
</evidence>
<comment type="caution">
    <text evidence="6">The sequence shown here is derived from an EMBL/GenBank/DDBJ whole genome shotgun (WGS) entry which is preliminary data.</text>
</comment>
<reference evidence="6 7" key="1">
    <citation type="journal article" date="2021" name="BMC Genomics">
        <title>Datura genome reveals duplications of psychoactive alkaloid biosynthetic genes and high mutation rate following tissue culture.</title>
        <authorList>
            <person name="Rajewski A."/>
            <person name="Carter-House D."/>
            <person name="Stajich J."/>
            <person name="Litt A."/>
        </authorList>
    </citation>
    <scope>NUCLEOTIDE SEQUENCE [LARGE SCALE GENOMIC DNA]</scope>
    <source>
        <strain evidence="6">AR-01</strain>
    </source>
</reference>
<proteinExistence type="inferred from homology"/>
<keyword evidence="2" id="KW-0217">Developmental protein</keyword>
<gene>
    <name evidence="6" type="ORF">HAX54_020161</name>
</gene>